<dbReference type="EMBL" id="JBBPBM010000007">
    <property type="protein sequence ID" value="KAK8574972.1"/>
    <property type="molecule type" value="Genomic_DNA"/>
</dbReference>
<protein>
    <submittedName>
        <fullName evidence="1">Uncharacterized protein</fullName>
    </submittedName>
</protein>
<organism evidence="1 2">
    <name type="scientific">Hibiscus sabdariffa</name>
    <name type="common">roselle</name>
    <dbReference type="NCBI Taxonomy" id="183260"/>
    <lineage>
        <taxon>Eukaryota</taxon>
        <taxon>Viridiplantae</taxon>
        <taxon>Streptophyta</taxon>
        <taxon>Embryophyta</taxon>
        <taxon>Tracheophyta</taxon>
        <taxon>Spermatophyta</taxon>
        <taxon>Magnoliopsida</taxon>
        <taxon>eudicotyledons</taxon>
        <taxon>Gunneridae</taxon>
        <taxon>Pentapetalae</taxon>
        <taxon>rosids</taxon>
        <taxon>malvids</taxon>
        <taxon>Malvales</taxon>
        <taxon>Malvaceae</taxon>
        <taxon>Malvoideae</taxon>
        <taxon>Hibiscus</taxon>
    </lineage>
</organism>
<accession>A0ABR2F9K4</accession>
<gene>
    <name evidence="1" type="ORF">V6N12_062649</name>
</gene>
<name>A0ABR2F9K4_9ROSI</name>
<keyword evidence="2" id="KW-1185">Reference proteome</keyword>
<reference evidence="1 2" key="1">
    <citation type="journal article" date="2024" name="G3 (Bethesda)">
        <title>Genome assembly of Hibiscus sabdariffa L. provides insights into metabolisms of medicinal natural products.</title>
        <authorList>
            <person name="Kim T."/>
        </authorList>
    </citation>
    <scope>NUCLEOTIDE SEQUENCE [LARGE SCALE GENOMIC DNA]</scope>
    <source>
        <strain evidence="1">TK-2024</strain>
        <tissue evidence="1">Old leaves</tissue>
    </source>
</reference>
<sequence length="81" mass="8528">MFPPAGPSPLPMGSPDNSPVRELAAILVLGNGGLGKVEDGEDSMGVLLRQFLWMKLGSKGMMVTESDGGNNSGQNRKPSHY</sequence>
<dbReference type="Proteomes" id="UP001472677">
    <property type="component" value="Unassembled WGS sequence"/>
</dbReference>
<comment type="caution">
    <text evidence="1">The sequence shown here is derived from an EMBL/GenBank/DDBJ whole genome shotgun (WGS) entry which is preliminary data.</text>
</comment>
<evidence type="ECO:0000313" key="2">
    <source>
        <dbReference type="Proteomes" id="UP001472677"/>
    </source>
</evidence>
<evidence type="ECO:0000313" key="1">
    <source>
        <dbReference type="EMBL" id="KAK8574972.1"/>
    </source>
</evidence>
<proteinExistence type="predicted"/>